<reference evidence="1 2" key="1">
    <citation type="submission" date="2024-09" db="EMBL/GenBank/DDBJ databases">
        <title>Chromosome-scale assembly of Riccia sorocarpa.</title>
        <authorList>
            <person name="Paukszto L."/>
        </authorList>
    </citation>
    <scope>NUCLEOTIDE SEQUENCE [LARGE SCALE GENOMIC DNA]</scope>
    <source>
        <strain evidence="1">LP-2024</strain>
        <tissue evidence="1">Aerial parts of the thallus</tissue>
    </source>
</reference>
<proteinExistence type="predicted"/>
<dbReference type="AlphaFoldDB" id="A0ABD3GJ31"/>
<gene>
    <name evidence="1" type="ORF">R1sor_022173</name>
</gene>
<evidence type="ECO:0000313" key="1">
    <source>
        <dbReference type="EMBL" id="KAL3679217.1"/>
    </source>
</evidence>
<keyword evidence="2" id="KW-1185">Reference proteome</keyword>
<evidence type="ECO:0008006" key="3">
    <source>
        <dbReference type="Google" id="ProtNLM"/>
    </source>
</evidence>
<evidence type="ECO:0000313" key="2">
    <source>
        <dbReference type="Proteomes" id="UP001633002"/>
    </source>
</evidence>
<dbReference type="Proteomes" id="UP001633002">
    <property type="component" value="Unassembled WGS sequence"/>
</dbReference>
<accession>A0ABD3GJ31</accession>
<protein>
    <recommendedName>
        <fullName evidence="3">Transmembrane protein</fullName>
    </recommendedName>
</protein>
<sequence>MKESIGPAVCVVEEPPWRPAFFPFRSTLHFSVLSRLPRQSTRSPFAAPHRSSSSRLFSFLGLLRSLSAESNNQSPSSTICFSILAKRSAIRNCSSVFCFCIVLVHSVPSSSPFFPADAAEVESPDLLGGFGPLYSCWNGAVVGNQQ</sequence>
<organism evidence="1 2">
    <name type="scientific">Riccia sorocarpa</name>
    <dbReference type="NCBI Taxonomy" id="122646"/>
    <lineage>
        <taxon>Eukaryota</taxon>
        <taxon>Viridiplantae</taxon>
        <taxon>Streptophyta</taxon>
        <taxon>Embryophyta</taxon>
        <taxon>Marchantiophyta</taxon>
        <taxon>Marchantiopsida</taxon>
        <taxon>Marchantiidae</taxon>
        <taxon>Marchantiales</taxon>
        <taxon>Ricciaceae</taxon>
        <taxon>Riccia</taxon>
    </lineage>
</organism>
<comment type="caution">
    <text evidence="1">The sequence shown here is derived from an EMBL/GenBank/DDBJ whole genome shotgun (WGS) entry which is preliminary data.</text>
</comment>
<name>A0ABD3GJ31_9MARC</name>
<dbReference type="EMBL" id="JBJQOH010000007">
    <property type="protein sequence ID" value="KAL3679217.1"/>
    <property type="molecule type" value="Genomic_DNA"/>
</dbReference>